<sequence>MEVCKYILVAYFTLFPLFVSASTCNVNPSGEFKISFDITSAQLLESVTAEKEPGNNNTEYVIWTNDTSVQNVGDTPYIRDPSYMMIGGDYSVEIIYQPGVGGNAGTADYYVDDGQGFIFLGNYEADFKGIHPQSVNIDGGNSSNLECDSSDTTPPPLYSRDAQFQFGVVQCNGSECKIPLNKPFTNTPLVFVMPTIASNNPDLDAPASLMVTNVTKTEATIEQVKAPKNGWGPDLNSQPMTEVSYLAIEPGVADFNGHQVIAGYIETDEASAKFGSNDNDRVLYSDFGGGTFSSNPVVLHQIQTRNNSTKWMTSGKVKRTNERSYVDLFLELSASHNSNLDYEDEKIAFLATLPTNSNLEVDGYKVQFARGYDTPSQNGNDPMLDGCEDKYATTSLTNIDGIIANKQERAGGHGGWLRRCNINNDQVSFAVDEDFRDRTHIPEEVGYFAFELEDVPLDICDIAPYAVQSWSNNSSLIWTSNTASIQIEGTYQSSGQVGIWVDPTNPTVDPKAQCDGKECVENSSLYVAEPNIVDLDLPIGQNVNAGWQNIELSSGKYNTVSAGGSGTINLTGDTYYIEHLIVGASGKIILSQDTKIYVNSFELSGTGLVINNDFKLSIWAENYKGHSASVQVERNLNALIFSRDKVLVTGGNGLINGRVTAKHIELRPDGKIIDDGQFCPVQPSDYQLNLTPNKDFSLLCENPQVTVTVTDTQGNPATEQVEVYITIPASMTVSSVTEGSYNGGASYSTSSSGILTLELDADSIGTYKIEAELATDSNQNDSGDFLVSLYKFEASDVYAIAGKDAEFTLKVLACKNDSVTPVSGYSGSKNLDISQFTLLKPSLSEGAQDGGLLVSGDGGITWSNSSTTFDFTDAQATPNGKLNYDESGSVSFKLSDPDFECPTGYECEDNEGGDLDALEGVVNVFVRPWKIAICDIKETSVTTNSNPATTTGSPGFMASGENFSVKYRPIVFGSGDECNLDVTTNYARDSGPINVSFKLAYPNIVDDDLNITPAVVGPFDNFSELVISNYLWDEVGSVQFKTSATYLTMDLNEDTELVGRFYPKYFTTIGTPIWDYPGSGVSEQSFAYMNQPFDGVEFEVEALNALGNAIENYASFDSTLTAGFSLFEPNFGDRFNSPVPNKVWTATNNRSIGTFTLSQSSPSTDCDSELCLEKLPTADNYEDGPYNGATGTVTDISITHTGSADDDPVAYLNEEGSRDPQRLTEQPEILFGRVDLDDVGGNSETTITIPLRTEYWNGSRFVVNDVDSTTNVAASTSASDVVWSEGGGVTTTVTFDNGGQVSGGESRNLTASQGDDVSIREQVQLWQNMDDIPWLRYDWDSDKVSDEVNGEQDPSTVVTFGIYRGNDRVIYRGESGLTGQ</sequence>
<keyword evidence="1" id="KW-0732">Signal</keyword>
<feature type="signal peptide" evidence="1">
    <location>
        <begin position="1"/>
        <end position="21"/>
    </location>
</feature>
<feature type="domain" description="DUF6701" evidence="2">
    <location>
        <begin position="776"/>
        <end position="1374"/>
    </location>
</feature>
<dbReference type="Pfam" id="PF20419">
    <property type="entry name" value="DUF6701"/>
    <property type="match status" value="1"/>
</dbReference>
<dbReference type="InterPro" id="IPR046524">
    <property type="entry name" value="DUF6701"/>
</dbReference>
<dbReference type="Gene3D" id="2.60.40.10">
    <property type="entry name" value="Immunoglobulins"/>
    <property type="match status" value="1"/>
</dbReference>
<dbReference type="InterPro" id="IPR013783">
    <property type="entry name" value="Ig-like_fold"/>
</dbReference>
<evidence type="ECO:0000313" key="4">
    <source>
        <dbReference type="Proteomes" id="UP001177935"/>
    </source>
</evidence>
<evidence type="ECO:0000259" key="2">
    <source>
        <dbReference type="Pfam" id="PF20419"/>
    </source>
</evidence>
<protein>
    <recommendedName>
        <fullName evidence="2">DUF6701 domain-containing protein</fullName>
    </recommendedName>
</protein>
<evidence type="ECO:0000313" key="3">
    <source>
        <dbReference type="EMBL" id="MDP2503764.1"/>
    </source>
</evidence>
<feature type="chain" id="PRO_5044306416" description="DUF6701 domain-containing protein" evidence="1">
    <location>
        <begin position="22"/>
        <end position="1380"/>
    </location>
</feature>
<dbReference type="Proteomes" id="UP001177935">
    <property type="component" value="Unassembled WGS sequence"/>
</dbReference>
<reference evidence="3" key="1">
    <citation type="submission" date="2023-07" db="EMBL/GenBank/DDBJ databases">
        <title>Genome content predicts the carbon catabolic preferences of heterotrophic bacteria.</title>
        <authorList>
            <person name="Gralka M."/>
        </authorList>
    </citation>
    <scope>NUCLEOTIDE SEQUENCE</scope>
    <source>
        <strain evidence="3">6E02</strain>
    </source>
</reference>
<gene>
    <name evidence="3" type="ORF">Q8W42_23995</name>
</gene>
<comment type="caution">
    <text evidence="3">The sequence shown here is derived from an EMBL/GenBank/DDBJ whole genome shotgun (WGS) entry which is preliminary data.</text>
</comment>
<evidence type="ECO:0000256" key="1">
    <source>
        <dbReference type="SAM" id="SignalP"/>
    </source>
</evidence>
<dbReference type="RefSeq" id="WP_102535512.1">
    <property type="nucleotide sequence ID" value="NZ_CAWNTE010000150.1"/>
</dbReference>
<dbReference type="EMBL" id="JAUYVL010000025">
    <property type="protein sequence ID" value="MDP2503764.1"/>
    <property type="molecule type" value="Genomic_DNA"/>
</dbReference>
<name>A0AB35N3F0_VIBSP</name>
<accession>A0AB35N3F0</accession>
<proteinExistence type="predicted"/>
<organism evidence="3 4">
    <name type="scientific">Vibrio splendidus</name>
    <dbReference type="NCBI Taxonomy" id="29497"/>
    <lineage>
        <taxon>Bacteria</taxon>
        <taxon>Pseudomonadati</taxon>
        <taxon>Pseudomonadota</taxon>
        <taxon>Gammaproteobacteria</taxon>
        <taxon>Vibrionales</taxon>
        <taxon>Vibrionaceae</taxon>
        <taxon>Vibrio</taxon>
    </lineage>
</organism>